<proteinExistence type="predicted"/>
<organism evidence="5 6">
    <name type="scientific">Trapa natans</name>
    <name type="common">Water chestnut</name>
    <dbReference type="NCBI Taxonomy" id="22666"/>
    <lineage>
        <taxon>Eukaryota</taxon>
        <taxon>Viridiplantae</taxon>
        <taxon>Streptophyta</taxon>
        <taxon>Embryophyta</taxon>
        <taxon>Tracheophyta</taxon>
        <taxon>Spermatophyta</taxon>
        <taxon>Magnoliopsida</taxon>
        <taxon>eudicotyledons</taxon>
        <taxon>Gunneridae</taxon>
        <taxon>Pentapetalae</taxon>
        <taxon>rosids</taxon>
        <taxon>malvids</taxon>
        <taxon>Myrtales</taxon>
        <taxon>Lythraceae</taxon>
        <taxon>Trapa</taxon>
    </lineage>
</organism>
<reference evidence="5 6" key="1">
    <citation type="journal article" date="2023" name="Hortic Res">
        <title>Pangenome of water caltrop reveals structural variations and asymmetric subgenome divergence after allopolyploidization.</title>
        <authorList>
            <person name="Zhang X."/>
            <person name="Chen Y."/>
            <person name="Wang L."/>
            <person name="Yuan Y."/>
            <person name="Fang M."/>
            <person name="Shi L."/>
            <person name="Lu R."/>
            <person name="Comes H.P."/>
            <person name="Ma Y."/>
            <person name="Chen Y."/>
            <person name="Huang G."/>
            <person name="Zhou Y."/>
            <person name="Zheng Z."/>
            <person name="Qiu Y."/>
        </authorList>
    </citation>
    <scope>NUCLEOTIDE SEQUENCE [LARGE SCALE GENOMIC DNA]</scope>
    <source>
        <strain evidence="5">F231</strain>
    </source>
</reference>
<dbReference type="InterPro" id="IPR008972">
    <property type="entry name" value="Cupredoxin"/>
</dbReference>
<dbReference type="Proteomes" id="UP001346149">
    <property type="component" value="Unassembled WGS sequence"/>
</dbReference>
<keyword evidence="6" id="KW-1185">Reference proteome</keyword>
<feature type="domain" description="Phytocyanin" evidence="4">
    <location>
        <begin position="28"/>
        <end position="148"/>
    </location>
</feature>
<dbReference type="GO" id="GO:0005886">
    <property type="term" value="C:plasma membrane"/>
    <property type="evidence" value="ECO:0007669"/>
    <property type="project" value="TreeGrafter"/>
</dbReference>
<dbReference type="Pfam" id="PF02298">
    <property type="entry name" value="Cu_bind_like"/>
    <property type="match status" value="1"/>
</dbReference>
<accession>A0AAN7RG13</accession>
<feature type="region of interest" description="Disordered" evidence="1">
    <location>
        <begin position="157"/>
        <end position="183"/>
    </location>
</feature>
<evidence type="ECO:0000313" key="6">
    <source>
        <dbReference type="Proteomes" id="UP001346149"/>
    </source>
</evidence>
<keyword evidence="3" id="KW-0732">Signal</keyword>
<evidence type="ECO:0000259" key="4">
    <source>
        <dbReference type="PROSITE" id="PS51485"/>
    </source>
</evidence>
<name>A0AAN7RG13_TRANT</name>
<evidence type="ECO:0000256" key="3">
    <source>
        <dbReference type="SAM" id="SignalP"/>
    </source>
</evidence>
<dbReference type="CDD" id="cd04216">
    <property type="entry name" value="Phytocyanin"/>
    <property type="match status" value="1"/>
</dbReference>
<keyword evidence="2" id="KW-1133">Transmembrane helix</keyword>
<dbReference type="EMBL" id="JAXQNO010000003">
    <property type="protein sequence ID" value="KAK4801530.1"/>
    <property type="molecule type" value="Genomic_DNA"/>
</dbReference>
<feature type="compositionally biased region" description="Pro residues" evidence="1">
    <location>
        <begin position="157"/>
        <end position="166"/>
    </location>
</feature>
<evidence type="ECO:0000256" key="1">
    <source>
        <dbReference type="SAM" id="MobiDB-lite"/>
    </source>
</evidence>
<dbReference type="PANTHER" id="PTHR33021:SF213">
    <property type="entry name" value="OS12G0454600 PROTEIN"/>
    <property type="match status" value="1"/>
</dbReference>
<feature type="transmembrane region" description="Helical" evidence="2">
    <location>
        <begin position="191"/>
        <end position="210"/>
    </location>
</feature>
<dbReference type="PANTHER" id="PTHR33021">
    <property type="entry name" value="BLUE COPPER PROTEIN"/>
    <property type="match status" value="1"/>
</dbReference>
<dbReference type="AlphaFoldDB" id="A0AAN7RG13"/>
<gene>
    <name evidence="5" type="ORF">SAY86_022017</name>
</gene>
<dbReference type="InterPro" id="IPR003245">
    <property type="entry name" value="Phytocyanin_dom"/>
</dbReference>
<comment type="caution">
    <text evidence="5">The sequence shown here is derived from an EMBL/GenBank/DDBJ whole genome shotgun (WGS) entry which is preliminary data.</text>
</comment>
<evidence type="ECO:0000256" key="2">
    <source>
        <dbReference type="SAM" id="Phobius"/>
    </source>
</evidence>
<keyword evidence="2" id="KW-0812">Transmembrane</keyword>
<feature type="chain" id="PRO_5042882431" description="Phytocyanin domain-containing protein" evidence="3">
    <location>
        <begin position="27"/>
        <end position="211"/>
    </location>
</feature>
<dbReference type="InterPro" id="IPR039391">
    <property type="entry name" value="Phytocyanin-like"/>
</dbReference>
<feature type="compositionally biased region" description="Polar residues" evidence="1">
    <location>
        <begin position="173"/>
        <end position="183"/>
    </location>
</feature>
<protein>
    <recommendedName>
        <fullName evidence="4">Phytocyanin domain-containing protein</fullName>
    </recommendedName>
</protein>
<feature type="signal peptide" evidence="3">
    <location>
        <begin position="1"/>
        <end position="26"/>
    </location>
</feature>
<keyword evidence="2" id="KW-0472">Membrane</keyword>
<dbReference type="GO" id="GO:0009055">
    <property type="term" value="F:electron transfer activity"/>
    <property type="evidence" value="ECO:0007669"/>
    <property type="project" value="InterPro"/>
</dbReference>
<dbReference type="FunFam" id="2.60.40.420:FF:000048">
    <property type="entry name" value="Early nodulin-like protein 18"/>
    <property type="match status" value="1"/>
</dbReference>
<dbReference type="Gene3D" id="2.60.40.420">
    <property type="entry name" value="Cupredoxins - blue copper proteins"/>
    <property type="match status" value="1"/>
</dbReference>
<dbReference type="PROSITE" id="PS51485">
    <property type="entry name" value="PHYTOCYANIN"/>
    <property type="match status" value="1"/>
</dbReference>
<dbReference type="SUPFAM" id="SSF49503">
    <property type="entry name" value="Cupredoxins"/>
    <property type="match status" value="1"/>
</dbReference>
<sequence>MAVPAIFLQNLATAALFVLLIATATAYSNYTVGGDSGWFFNVTTNTSSANFSSWAASNTFSLGDFLIFNTNTNQTVVLTYNLTTYKACNTDDASDADTFHYDSGNSVFAKKISIPVPLTNEGLNYFFSDIDGGVQCLNGMQFAIDVKYGAGLPPSLNQPPPPPYVSPPGLGSAQSPPVSGPSSNRAFSTSASVQFFACALTVLAAVSIFIF</sequence>
<evidence type="ECO:0000313" key="5">
    <source>
        <dbReference type="EMBL" id="KAK4801530.1"/>
    </source>
</evidence>